<organism evidence="2 3">
    <name type="scientific">Flavobacterium subsaxonicum WB 4.1-42 = DSM 21790</name>
    <dbReference type="NCBI Taxonomy" id="1121898"/>
    <lineage>
        <taxon>Bacteria</taxon>
        <taxon>Pseudomonadati</taxon>
        <taxon>Bacteroidota</taxon>
        <taxon>Flavobacteriia</taxon>
        <taxon>Flavobacteriales</taxon>
        <taxon>Flavobacteriaceae</taxon>
        <taxon>Flavobacterium</taxon>
    </lineage>
</organism>
<evidence type="ECO:0000313" key="2">
    <source>
        <dbReference type="EMBL" id="KGO93202.1"/>
    </source>
</evidence>
<dbReference type="AlphaFoldDB" id="A0A0A2MKR0"/>
<dbReference type="Proteomes" id="UP000030111">
    <property type="component" value="Unassembled WGS sequence"/>
</dbReference>
<evidence type="ECO:0000313" key="3">
    <source>
        <dbReference type="Proteomes" id="UP000030111"/>
    </source>
</evidence>
<accession>A0A0A2MKR0</accession>
<keyword evidence="1" id="KW-0732">Signal</keyword>
<feature type="signal peptide" evidence="1">
    <location>
        <begin position="1"/>
        <end position="19"/>
    </location>
</feature>
<name>A0A0A2MKR0_9FLAO</name>
<reference evidence="2 3" key="1">
    <citation type="submission" date="2013-09" db="EMBL/GenBank/DDBJ databases">
        <authorList>
            <person name="Zeng Z."/>
            <person name="Chen C."/>
        </authorList>
    </citation>
    <scope>NUCLEOTIDE SEQUENCE [LARGE SCALE GENOMIC DNA]</scope>
    <source>
        <strain evidence="2 3">WB 4.1-42</strain>
    </source>
</reference>
<protein>
    <recommendedName>
        <fullName evidence="4">Cytochrome C551</fullName>
    </recommendedName>
</protein>
<sequence>MKKLIVLTALVLTATFSLTSCGKKEETATETTTDTVVTETVEAPVAPAADTVSTTTTVTTDTVTEKK</sequence>
<dbReference type="EMBL" id="JRLY01000005">
    <property type="protein sequence ID" value="KGO93202.1"/>
    <property type="molecule type" value="Genomic_DNA"/>
</dbReference>
<dbReference type="PROSITE" id="PS51257">
    <property type="entry name" value="PROKAR_LIPOPROTEIN"/>
    <property type="match status" value="1"/>
</dbReference>
<keyword evidence="3" id="KW-1185">Reference proteome</keyword>
<evidence type="ECO:0008006" key="4">
    <source>
        <dbReference type="Google" id="ProtNLM"/>
    </source>
</evidence>
<dbReference type="RefSeq" id="WP_026990745.1">
    <property type="nucleotide sequence ID" value="NZ_AUGP01000018.1"/>
</dbReference>
<gene>
    <name evidence="2" type="ORF">Q766_07795</name>
</gene>
<dbReference type="eggNOG" id="ENOG5032HRW">
    <property type="taxonomic scope" value="Bacteria"/>
</dbReference>
<comment type="caution">
    <text evidence="2">The sequence shown here is derived from an EMBL/GenBank/DDBJ whole genome shotgun (WGS) entry which is preliminary data.</text>
</comment>
<evidence type="ECO:0000256" key="1">
    <source>
        <dbReference type="SAM" id="SignalP"/>
    </source>
</evidence>
<dbReference type="STRING" id="1121898.GCA_000422725_01917"/>
<proteinExistence type="predicted"/>
<feature type="chain" id="PRO_5002003521" description="Cytochrome C551" evidence="1">
    <location>
        <begin position="20"/>
        <end position="67"/>
    </location>
</feature>